<dbReference type="Gene3D" id="1.20.120.140">
    <property type="entry name" value="Signal recognition particle SRP54, nucleotide-binding domain"/>
    <property type="match status" value="1"/>
</dbReference>
<reference evidence="11 12" key="1">
    <citation type="submission" date="2018-05" db="EMBL/GenBank/DDBJ databases">
        <title>Candidatus Cardinium hertigii Genome Assembly.</title>
        <authorList>
            <person name="Showmaker K.C."/>
            <person name="Walden K.O."/>
            <person name="Fields C.J."/>
            <person name="Lambert K.N."/>
            <person name="Hudson M.E."/>
        </authorList>
    </citation>
    <scope>NUCLEOTIDE SEQUENCE [LARGE SCALE GENOMIC DNA]</scope>
    <source>
        <strain evidence="12">cHgTN10</strain>
    </source>
</reference>
<feature type="binding site" evidence="9">
    <location>
        <begin position="272"/>
        <end position="275"/>
    </location>
    <ligand>
        <name>GTP</name>
        <dbReference type="ChEBI" id="CHEBI:37565"/>
    </ligand>
</feature>
<dbReference type="FunFam" id="3.40.50.300:FF:000053">
    <property type="entry name" value="Signal recognition particle receptor FtsY"/>
    <property type="match status" value="1"/>
</dbReference>
<name>A0A2Z3L8R8_9BACT</name>
<feature type="binding site" evidence="9">
    <location>
        <begin position="208"/>
        <end position="212"/>
    </location>
    <ligand>
        <name>GTP</name>
        <dbReference type="ChEBI" id="CHEBI:37565"/>
    </ligand>
</feature>
<dbReference type="InterPro" id="IPR027417">
    <property type="entry name" value="P-loop_NTPase"/>
</dbReference>
<dbReference type="HAMAP" id="MF_00920">
    <property type="entry name" value="FtsY"/>
    <property type="match status" value="1"/>
</dbReference>
<comment type="subcellular location">
    <subcellularLocation>
        <location evidence="9">Cell membrane</location>
        <topology evidence="9">Peripheral membrane protein</topology>
        <orientation evidence="9">Cytoplasmic side</orientation>
    </subcellularLocation>
    <subcellularLocation>
        <location evidence="9">Cytoplasm</location>
    </subcellularLocation>
</comment>
<keyword evidence="7 9" id="KW-0675">Receptor</keyword>
<dbReference type="InterPro" id="IPR013822">
    <property type="entry name" value="Signal_recog_particl_SRP54_hlx"/>
</dbReference>
<dbReference type="EMBL" id="CP029619">
    <property type="protein sequence ID" value="AWN81801.1"/>
    <property type="molecule type" value="Genomic_DNA"/>
</dbReference>
<keyword evidence="1 9" id="KW-1003">Cell membrane</keyword>
<evidence type="ECO:0000256" key="2">
    <source>
        <dbReference type="ARBA" id="ARBA00022490"/>
    </source>
</evidence>
<gene>
    <name evidence="9 11" type="primary">ftsY</name>
    <name evidence="11" type="ORF">DK880_00477</name>
</gene>
<evidence type="ECO:0000259" key="10">
    <source>
        <dbReference type="PROSITE" id="PS00300"/>
    </source>
</evidence>
<dbReference type="RefSeq" id="WP_109997225.1">
    <property type="nucleotide sequence ID" value="NZ_CP029619.1"/>
</dbReference>
<dbReference type="NCBIfam" id="TIGR00064">
    <property type="entry name" value="ftsY"/>
    <property type="match status" value="1"/>
</dbReference>
<dbReference type="InterPro" id="IPR036225">
    <property type="entry name" value="SRP/SRP_N"/>
</dbReference>
<dbReference type="PROSITE" id="PS00300">
    <property type="entry name" value="SRP54"/>
    <property type="match status" value="1"/>
</dbReference>
<dbReference type="Pfam" id="PF00448">
    <property type="entry name" value="SRP54"/>
    <property type="match status" value="1"/>
</dbReference>
<dbReference type="SMART" id="SM00963">
    <property type="entry name" value="SRP54_N"/>
    <property type="match status" value="1"/>
</dbReference>
<keyword evidence="12" id="KW-1185">Reference proteome</keyword>
<comment type="similarity">
    <text evidence="9">Belongs to the GTP-binding SRP family. FtsY subfamily.</text>
</comment>
<dbReference type="GO" id="GO:0005047">
    <property type="term" value="F:signal recognition particle binding"/>
    <property type="evidence" value="ECO:0007669"/>
    <property type="project" value="TreeGrafter"/>
</dbReference>
<dbReference type="GO" id="GO:0005525">
    <property type="term" value="F:GTP binding"/>
    <property type="evidence" value="ECO:0007669"/>
    <property type="project" value="UniProtKB-UniRule"/>
</dbReference>
<dbReference type="PANTHER" id="PTHR43134:SF1">
    <property type="entry name" value="SIGNAL RECOGNITION PARTICLE RECEPTOR SUBUNIT ALPHA"/>
    <property type="match status" value="1"/>
</dbReference>
<dbReference type="SMART" id="SM00382">
    <property type="entry name" value="AAA"/>
    <property type="match status" value="1"/>
</dbReference>
<comment type="catalytic activity">
    <reaction evidence="8 9">
        <text>GTP + H2O = GDP + phosphate + H(+)</text>
        <dbReference type="Rhea" id="RHEA:19669"/>
        <dbReference type="ChEBI" id="CHEBI:15377"/>
        <dbReference type="ChEBI" id="CHEBI:15378"/>
        <dbReference type="ChEBI" id="CHEBI:37565"/>
        <dbReference type="ChEBI" id="CHEBI:43474"/>
        <dbReference type="ChEBI" id="CHEBI:58189"/>
        <dbReference type="EC" id="3.6.5.4"/>
    </reaction>
</comment>
<evidence type="ECO:0000256" key="7">
    <source>
        <dbReference type="ARBA" id="ARBA00023170"/>
    </source>
</evidence>
<evidence type="ECO:0000256" key="4">
    <source>
        <dbReference type="ARBA" id="ARBA00022801"/>
    </source>
</evidence>
<comment type="function">
    <text evidence="9">Involved in targeting and insertion of nascent membrane proteins into the cytoplasmic membrane. Acts as a receptor for the complex formed by the signal recognition particle (SRP) and the ribosome-nascent chain (RNC).</text>
</comment>
<dbReference type="GO" id="GO:0005737">
    <property type="term" value="C:cytoplasm"/>
    <property type="evidence" value="ECO:0007669"/>
    <property type="project" value="UniProtKB-SubCell"/>
</dbReference>
<feature type="domain" description="SRP54-type proteins GTP-binding" evidence="10">
    <location>
        <begin position="293"/>
        <end position="306"/>
    </location>
</feature>
<dbReference type="Proteomes" id="UP000245872">
    <property type="component" value="Chromosome"/>
</dbReference>
<dbReference type="SMART" id="SM00962">
    <property type="entry name" value="SRP54"/>
    <property type="match status" value="1"/>
</dbReference>
<proteinExistence type="inferred from homology"/>
<protein>
    <recommendedName>
        <fullName evidence="9">Signal recognition particle receptor FtsY</fullName>
        <shortName evidence="9">SRP receptor</shortName>
        <ecNumber evidence="9">3.6.5.4</ecNumber>
    </recommendedName>
</protein>
<dbReference type="EC" id="3.6.5.4" evidence="9"/>
<feature type="binding site" evidence="9">
    <location>
        <begin position="126"/>
        <end position="133"/>
    </location>
    <ligand>
        <name>GTP</name>
        <dbReference type="ChEBI" id="CHEBI:37565"/>
    </ligand>
</feature>
<dbReference type="InterPro" id="IPR000897">
    <property type="entry name" value="SRP54_GTPase_dom"/>
</dbReference>
<dbReference type="OrthoDB" id="9804720at2"/>
<dbReference type="InterPro" id="IPR004390">
    <property type="entry name" value="SR_rcpt_FtsY"/>
</dbReference>
<dbReference type="GO" id="GO:0006614">
    <property type="term" value="P:SRP-dependent cotranslational protein targeting to membrane"/>
    <property type="evidence" value="ECO:0007669"/>
    <property type="project" value="InterPro"/>
</dbReference>
<keyword evidence="3 9" id="KW-0547">Nucleotide-binding</keyword>
<dbReference type="GO" id="GO:0005886">
    <property type="term" value="C:plasma membrane"/>
    <property type="evidence" value="ECO:0007669"/>
    <property type="project" value="UniProtKB-SubCell"/>
</dbReference>
<evidence type="ECO:0000313" key="11">
    <source>
        <dbReference type="EMBL" id="AWN81801.1"/>
    </source>
</evidence>
<evidence type="ECO:0000256" key="1">
    <source>
        <dbReference type="ARBA" id="ARBA00022475"/>
    </source>
</evidence>
<evidence type="ECO:0000256" key="9">
    <source>
        <dbReference type="HAMAP-Rule" id="MF_00920"/>
    </source>
</evidence>
<evidence type="ECO:0000256" key="3">
    <source>
        <dbReference type="ARBA" id="ARBA00022741"/>
    </source>
</evidence>
<keyword evidence="6 9" id="KW-0472">Membrane</keyword>
<comment type="subunit">
    <text evidence="9">Part of the signal recognition particle protein translocation system, which is composed of SRP and FtsY.</text>
</comment>
<dbReference type="AlphaFoldDB" id="A0A2Z3L8R8"/>
<keyword evidence="2 9" id="KW-0963">Cytoplasm</keyword>
<dbReference type="Pfam" id="PF02881">
    <property type="entry name" value="SRP54_N"/>
    <property type="match status" value="1"/>
</dbReference>
<keyword evidence="4 9" id="KW-0378">Hydrolase</keyword>
<dbReference type="SUPFAM" id="SSF52540">
    <property type="entry name" value="P-loop containing nucleoside triphosphate hydrolases"/>
    <property type="match status" value="1"/>
</dbReference>
<dbReference type="GO" id="GO:0003924">
    <property type="term" value="F:GTPase activity"/>
    <property type="evidence" value="ECO:0007669"/>
    <property type="project" value="UniProtKB-UniRule"/>
</dbReference>
<dbReference type="PANTHER" id="PTHR43134">
    <property type="entry name" value="SIGNAL RECOGNITION PARTICLE RECEPTOR SUBUNIT ALPHA"/>
    <property type="match status" value="1"/>
</dbReference>
<evidence type="ECO:0000256" key="8">
    <source>
        <dbReference type="ARBA" id="ARBA00048027"/>
    </source>
</evidence>
<dbReference type="InterPro" id="IPR042101">
    <property type="entry name" value="SRP54_N_sf"/>
</dbReference>
<dbReference type="InterPro" id="IPR003593">
    <property type="entry name" value="AAA+_ATPase"/>
</dbReference>
<accession>A0A2Z3L8R8</accession>
<organism evidence="11 12">
    <name type="scientific">Candidatus Cardinium hertigii</name>
    <dbReference type="NCBI Taxonomy" id="247481"/>
    <lineage>
        <taxon>Bacteria</taxon>
        <taxon>Pseudomonadati</taxon>
        <taxon>Bacteroidota</taxon>
        <taxon>Cytophagia</taxon>
        <taxon>Cytophagales</taxon>
        <taxon>Amoebophilaceae</taxon>
        <taxon>Candidatus Cardinium</taxon>
    </lineage>
</organism>
<sequence>MGILNFFSSKVAKSKESLTKALSKTRHTLWDQFTKVIAGKSTIDGDILDKLEELLIGADVGVPTTLKIITAIEQRIARDKYLTTAELFQILKSEIEKLLLPSNPNPAERTAADAVIPTPFVLLVVGVNGVGKTTTIGKLAAQFAKEGKKVILGAADTFRAAAIEQLTIWGNRTGATVVAKGMQVDPSSVAYEAVQQGIQSNTDLVIIDTAGRLHTKKHLVNELAKIKRTIHKCLPGAPHEVLLVLDGTTGQNAFHQAEIFTAAVQVTGLVITKLDGTAKGGMLLGIANQFTLPIQYIGVGEQVEDLKPFDPHAFVEALFEQWNA</sequence>
<keyword evidence="5 9" id="KW-0342">GTP-binding</keyword>
<evidence type="ECO:0000256" key="5">
    <source>
        <dbReference type="ARBA" id="ARBA00023134"/>
    </source>
</evidence>
<dbReference type="KEGG" id="cher:DK880_00477"/>
<evidence type="ECO:0000256" key="6">
    <source>
        <dbReference type="ARBA" id="ARBA00023136"/>
    </source>
</evidence>
<evidence type="ECO:0000313" key="12">
    <source>
        <dbReference type="Proteomes" id="UP000245872"/>
    </source>
</evidence>
<dbReference type="SUPFAM" id="SSF47364">
    <property type="entry name" value="Domain of the SRP/SRP receptor G-proteins"/>
    <property type="match status" value="1"/>
</dbReference>
<dbReference type="Gene3D" id="3.40.50.300">
    <property type="entry name" value="P-loop containing nucleotide triphosphate hydrolases"/>
    <property type="match status" value="1"/>
</dbReference>